<reference evidence="5" key="2">
    <citation type="submission" date="2025-09" db="UniProtKB">
        <authorList>
            <consortium name="Ensembl"/>
        </authorList>
    </citation>
    <scope>IDENTIFICATION</scope>
</reference>
<sequence>MSIVSSGEIVLTQSPGSLDASQGERVTMTCTASSSISTSLAWYQQVPGQALKLLIYHANSLQSGVPPRFSGSGSGTDFTLTISSLEPEDVATYYCQQYNHYPPTPSRHKAMKR</sequence>
<dbReference type="Gene3D" id="2.60.40.10">
    <property type="entry name" value="Immunoglobulins"/>
    <property type="match status" value="1"/>
</dbReference>
<dbReference type="InterPro" id="IPR013106">
    <property type="entry name" value="Ig_V-set"/>
</dbReference>
<dbReference type="InterPro" id="IPR013783">
    <property type="entry name" value="Ig-like_fold"/>
</dbReference>
<feature type="domain" description="Ig-like" evidence="4">
    <location>
        <begin position="7"/>
        <end position="112"/>
    </location>
</feature>
<protein>
    <recommendedName>
        <fullName evidence="4">Ig-like domain-containing protein</fullName>
    </recommendedName>
</protein>
<dbReference type="Pfam" id="PF07686">
    <property type="entry name" value="V-set"/>
    <property type="match status" value="1"/>
</dbReference>
<dbReference type="GeneTree" id="ENSGT00940000153770"/>
<dbReference type="SMART" id="SM00406">
    <property type="entry name" value="IGv"/>
    <property type="match status" value="1"/>
</dbReference>
<evidence type="ECO:0000313" key="5">
    <source>
        <dbReference type="Ensembl" id="ENSMMMP00000003709.1"/>
    </source>
</evidence>
<dbReference type="GO" id="GO:0019814">
    <property type="term" value="C:immunoglobulin complex"/>
    <property type="evidence" value="ECO:0007669"/>
    <property type="project" value="UniProtKB-KW"/>
</dbReference>
<keyword evidence="3" id="KW-1280">Immunoglobulin</keyword>
<proteinExistence type="predicted"/>
<dbReference type="GO" id="GO:0005886">
    <property type="term" value="C:plasma membrane"/>
    <property type="evidence" value="ECO:0007669"/>
    <property type="project" value="UniProtKB-ARBA"/>
</dbReference>
<dbReference type="Proteomes" id="UP000694407">
    <property type="component" value="Unplaced"/>
</dbReference>
<dbReference type="AlphaFoldDB" id="A0A8C5YT28"/>
<dbReference type="FunFam" id="2.60.40.10:FF:000212">
    <property type="entry name" value="Immunoglobulin kappa chain variable 12-38"/>
    <property type="match status" value="1"/>
</dbReference>
<evidence type="ECO:0000256" key="2">
    <source>
        <dbReference type="ARBA" id="ARBA00023130"/>
    </source>
</evidence>
<accession>A0A8C5YT28</accession>
<dbReference type="SUPFAM" id="SSF48726">
    <property type="entry name" value="Immunoglobulin"/>
    <property type="match status" value="1"/>
</dbReference>
<dbReference type="InterPro" id="IPR050150">
    <property type="entry name" value="IgV_Light_Chain"/>
</dbReference>
<dbReference type="GO" id="GO:0005576">
    <property type="term" value="C:extracellular region"/>
    <property type="evidence" value="ECO:0007669"/>
    <property type="project" value="UniProtKB-ARBA"/>
</dbReference>
<dbReference type="InterPro" id="IPR036179">
    <property type="entry name" value="Ig-like_dom_sf"/>
</dbReference>
<evidence type="ECO:0000259" key="4">
    <source>
        <dbReference type="PROSITE" id="PS50835"/>
    </source>
</evidence>
<reference evidence="5" key="1">
    <citation type="submission" date="2025-08" db="UniProtKB">
        <authorList>
            <consortium name="Ensembl"/>
        </authorList>
    </citation>
    <scope>IDENTIFICATION</scope>
</reference>
<keyword evidence="6" id="KW-1185">Reference proteome</keyword>
<dbReference type="GO" id="GO:0002250">
    <property type="term" value="P:adaptive immune response"/>
    <property type="evidence" value="ECO:0007669"/>
    <property type="project" value="UniProtKB-KW"/>
</dbReference>
<keyword evidence="2" id="KW-1064">Adaptive immunity</keyword>
<dbReference type="Ensembl" id="ENSMMMT00000004217.1">
    <property type="protein sequence ID" value="ENSMMMP00000003709.1"/>
    <property type="gene ID" value="ENSMMMG00000003316.1"/>
</dbReference>
<dbReference type="PROSITE" id="PS50835">
    <property type="entry name" value="IG_LIKE"/>
    <property type="match status" value="1"/>
</dbReference>
<dbReference type="InterPro" id="IPR003599">
    <property type="entry name" value="Ig_sub"/>
</dbReference>
<keyword evidence="1" id="KW-0391">Immunity</keyword>
<evidence type="ECO:0000256" key="3">
    <source>
        <dbReference type="ARBA" id="ARBA00043265"/>
    </source>
</evidence>
<dbReference type="SMART" id="SM00409">
    <property type="entry name" value="IG"/>
    <property type="match status" value="1"/>
</dbReference>
<evidence type="ECO:0000313" key="6">
    <source>
        <dbReference type="Proteomes" id="UP000694407"/>
    </source>
</evidence>
<dbReference type="PANTHER" id="PTHR23267">
    <property type="entry name" value="IMMUNOGLOBULIN LIGHT CHAIN"/>
    <property type="match status" value="1"/>
</dbReference>
<evidence type="ECO:0000256" key="1">
    <source>
        <dbReference type="ARBA" id="ARBA00022859"/>
    </source>
</evidence>
<dbReference type="InterPro" id="IPR007110">
    <property type="entry name" value="Ig-like_dom"/>
</dbReference>
<organism evidence="5 6">
    <name type="scientific">Marmota marmota marmota</name>
    <name type="common">Alpine marmot</name>
    <dbReference type="NCBI Taxonomy" id="9994"/>
    <lineage>
        <taxon>Eukaryota</taxon>
        <taxon>Metazoa</taxon>
        <taxon>Chordata</taxon>
        <taxon>Craniata</taxon>
        <taxon>Vertebrata</taxon>
        <taxon>Euteleostomi</taxon>
        <taxon>Mammalia</taxon>
        <taxon>Eutheria</taxon>
        <taxon>Euarchontoglires</taxon>
        <taxon>Glires</taxon>
        <taxon>Rodentia</taxon>
        <taxon>Sciuromorpha</taxon>
        <taxon>Sciuridae</taxon>
        <taxon>Xerinae</taxon>
        <taxon>Marmotini</taxon>
        <taxon>Marmota</taxon>
    </lineage>
</organism>
<name>A0A8C5YT28_MARMA</name>